<dbReference type="SMART" id="SM00980">
    <property type="entry name" value="THAP"/>
    <property type="match status" value="1"/>
</dbReference>
<reference evidence="7" key="1">
    <citation type="submission" date="2022-01" db="EMBL/GenBank/DDBJ databases">
        <authorList>
            <person name="King R."/>
        </authorList>
    </citation>
    <scope>NUCLEOTIDE SEQUENCE</scope>
</reference>
<evidence type="ECO:0000256" key="3">
    <source>
        <dbReference type="ARBA" id="ARBA00022833"/>
    </source>
</evidence>
<protein>
    <recommendedName>
        <fullName evidence="6">THAP-type domain-containing protein</fullName>
    </recommendedName>
</protein>
<reference evidence="7" key="2">
    <citation type="submission" date="2022-10" db="EMBL/GenBank/DDBJ databases">
        <authorList>
            <consortium name="ENA_rothamsted_submissions"/>
            <consortium name="culmorum"/>
            <person name="King R."/>
        </authorList>
    </citation>
    <scope>NUCLEOTIDE SEQUENCE</scope>
</reference>
<dbReference type="Pfam" id="PF05485">
    <property type="entry name" value="THAP"/>
    <property type="match status" value="1"/>
</dbReference>
<evidence type="ECO:0000259" key="6">
    <source>
        <dbReference type="PROSITE" id="PS50950"/>
    </source>
</evidence>
<dbReference type="PROSITE" id="PS50950">
    <property type="entry name" value="ZF_THAP"/>
    <property type="match status" value="1"/>
</dbReference>
<dbReference type="InterPro" id="IPR038441">
    <property type="entry name" value="THAP_Znf_sf"/>
</dbReference>
<keyword evidence="3" id="KW-0862">Zinc</keyword>
<dbReference type="GO" id="GO:0003677">
    <property type="term" value="F:DNA binding"/>
    <property type="evidence" value="ECO:0007669"/>
    <property type="project" value="UniProtKB-UniRule"/>
</dbReference>
<evidence type="ECO:0000313" key="7">
    <source>
        <dbReference type="EMBL" id="CAG9820673.1"/>
    </source>
</evidence>
<feature type="domain" description="THAP-type" evidence="6">
    <location>
        <begin position="1"/>
        <end position="61"/>
    </location>
</feature>
<keyword evidence="4 5" id="KW-0238">DNA-binding</keyword>
<keyword evidence="1" id="KW-0479">Metal-binding</keyword>
<keyword evidence="8" id="KW-1185">Reference proteome</keyword>
<name>A0A9N9SKL7_PHACE</name>
<dbReference type="SUPFAM" id="SSF57716">
    <property type="entry name" value="Glucocorticoid receptor-like (DNA-binding domain)"/>
    <property type="match status" value="1"/>
</dbReference>
<dbReference type="AlphaFoldDB" id="A0A9N9SKL7"/>
<keyword evidence="2 5" id="KW-0863">Zinc-finger</keyword>
<dbReference type="EMBL" id="OU896710">
    <property type="protein sequence ID" value="CAG9820673.1"/>
    <property type="molecule type" value="Genomic_DNA"/>
</dbReference>
<evidence type="ECO:0000256" key="4">
    <source>
        <dbReference type="ARBA" id="ARBA00023125"/>
    </source>
</evidence>
<dbReference type="InterPro" id="IPR006612">
    <property type="entry name" value="THAP_Znf"/>
</dbReference>
<evidence type="ECO:0000313" key="8">
    <source>
        <dbReference type="Proteomes" id="UP001153737"/>
    </source>
</evidence>
<dbReference type="Gene3D" id="6.20.210.20">
    <property type="entry name" value="THAP domain"/>
    <property type="match status" value="1"/>
</dbReference>
<gene>
    <name evidence="7" type="ORF">PHAECO_LOCUS8669</name>
</gene>
<dbReference type="SMART" id="SM00692">
    <property type="entry name" value="DM3"/>
    <property type="match status" value="1"/>
</dbReference>
<evidence type="ECO:0000256" key="5">
    <source>
        <dbReference type="PROSITE-ProRule" id="PRU00309"/>
    </source>
</evidence>
<sequence length="173" mass="18856">MICRFPTDEKKLKMWCDALKLDPLSLKKDSYICSIHFEVNQIIKMPQGKSCLSSDAIPKLLAVETIEIAGSSAEVAVFVDSISPEHSPSQTIELHFSRSPTTSTSTASEMMNIDAGSSIMKSPSLSTTSTAPEMIDSMKDKDYETIKIRSPALSTSTFTAPETIDATKTLLTI</sequence>
<evidence type="ECO:0000256" key="1">
    <source>
        <dbReference type="ARBA" id="ARBA00022723"/>
    </source>
</evidence>
<evidence type="ECO:0000256" key="2">
    <source>
        <dbReference type="ARBA" id="ARBA00022771"/>
    </source>
</evidence>
<dbReference type="GO" id="GO:0008270">
    <property type="term" value="F:zinc ion binding"/>
    <property type="evidence" value="ECO:0007669"/>
    <property type="project" value="UniProtKB-KW"/>
</dbReference>
<proteinExistence type="predicted"/>
<dbReference type="Proteomes" id="UP001153737">
    <property type="component" value="Chromosome 4"/>
</dbReference>
<dbReference type="OrthoDB" id="7701249at2759"/>
<accession>A0A9N9SKL7</accession>
<organism evidence="7 8">
    <name type="scientific">Phaedon cochleariae</name>
    <name type="common">Mustard beetle</name>
    <dbReference type="NCBI Taxonomy" id="80249"/>
    <lineage>
        <taxon>Eukaryota</taxon>
        <taxon>Metazoa</taxon>
        <taxon>Ecdysozoa</taxon>
        <taxon>Arthropoda</taxon>
        <taxon>Hexapoda</taxon>
        <taxon>Insecta</taxon>
        <taxon>Pterygota</taxon>
        <taxon>Neoptera</taxon>
        <taxon>Endopterygota</taxon>
        <taxon>Coleoptera</taxon>
        <taxon>Polyphaga</taxon>
        <taxon>Cucujiformia</taxon>
        <taxon>Chrysomeloidea</taxon>
        <taxon>Chrysomelidae</taxon>
        <taxon>Chrysomelinae</taxon>
        <taxon>Chrysomelini</taxon>
        <taxon>Phaedon</taxon>
    </lineage>
</organism>